<reference evidence="3" key="1">
    <citation type="journal article" date="2019" name="Int. J. Syst. Evol. Microbiol.">
        <title>The Global Catalogue of Microorganisms (GCM) 10K type strain sequencing project: providing services to taxonomists for standard genome sequencing and annotation.</title>
        <authorList>
            <consortium name="The Broad Institute Genomics Platform"/>
            <consortium name="The Broad Institute Genome Sequencing Center for Infectious Disease"/>
            <person name="Wu L."/>
            <person name="Ma J."/>
        </authorList>
    </citation>
    <scope>NUCLEOTIDE SEQUENCE [LARGE SCALE GENOMIC DNA]</scope>
    <source>
        <strain evidence="3">JCM 10367</strain>
    </source>
</reference>
<sequence>MKTSHTTGADTRTGSGDGRGPAPTSGIRHLDQPPPVAVLVQNLRRFDHSDKTADRVLRGLKHQL</sequence>
<gene>
    <name evidence="2" type="ORF">GCM10009535_59290</name>
</gene>
<feature type="region of interest" description="Disordered" evidence="1">
    <location>
        <begin position="1"/>
        <end position="34"/>
    </location>
</feature>
<evidence type="ECO:0000256" key="1">
    <source>
        <dbReference type="SAM" id="MobiDB-lite"/>
    </source>
</evidence>
<comment type="caution">
    <text evidence="2">The sequence shown here is derived from an EMBL/GenBank/DDBJ whole genome shotgun (WGS) entry which is preliminary data.</text>
</comment>
<evidence type="ECO:0000313" key="3">
    <source>
        <dbReference type="Proteomes" id="UP001500724"/>
    </source>
</evidence>
<dbReference type="EMBL" id="BAAAGU010000105">
    <property type="protein sequence ID" value="GAA0671700.1"/>
    <property type="molecule type" value="Genomic_DNA"/>
</dbReference>
<feature type="compositionally biased region" description="Polar residues" evidence="1">
    <location>
        <begin position="1"/>
        <end position="14"/>
    </location>
</feature>
<protein>
    <submittedName>
        <fullName evidence="2">Uncharacterized protein</fullName>
    </submittedName>
</protein>
<accession>A0ABP3T071</accession>
<evidence type="ECO:0000313" key="2">
    <source>
        <dbReference type="EMBL" id="GAA0671700.1"/>
    </source>
</evidence>
<proteinExistence type="predicted"/>
<organism evidence="2 3">
    <name type="scientific">Streptomyces thermocarboxydovorans</name>
    <dbReference type="NCBI Taxonomy" id="59298"/>
    <lineage>
        <taxon>Bacteria</taxon>
        <taxon>Bacillati</taxon>
        <taxon>Actinomycetota</taxon>
        <taxon>Actinomycetes</taxon>
        <taxon>Kitasatosporales</taxon>
        <taxon>Streptomycetaceae</taxon>
        <taxon>Streptomyces</taxon>
    </lineage>
</organism>
<dbReference type="Proteomes" id="UP001500724">
    <property type="component" value="Unassembled WGS sequence"/>
</dbReference>
<keyword evidence="3" id="KW-1185">Reference proteome</keyword>
<name>A0ABP3T071_9ACTN</name>